<dbReference type="EMBL" id="JACGWT010000001">
    <property type="protein sequence ID" value="MBA8792880.1"/>
    <property type="molecule type" value="Genomic_DNA"/>
</dbReference>
<evidence type="ECO:0000256" key="5">
    <source>
        <dbReference type="ARBA" id="ARBA00023049"/>
    </source>
</evidence>
<sequence length="351" mass="36207">MNAALVSLLLTGTVLLATGGARTLSAASWPHRHPRLGIAAWRGLTVSVLLTPFAAAVVAVMALVPVPRWRPVAPGLLPAAPLRPGPVVPPDERQHWLAALARLCLGAGPIDHPLASMPGWSRTAAVVALAVTVSIPVLRLAVVGHGVWRATRSSQRRHRAALNLVAELEPVSAALVLPHPRPAAYVLPGRRSVVVLTSGALGRLDPGELAAVLAHERDHLTHRHDRILFGAGVLQRTFASVGVFALAARELRTLVEMAADDAAVRVSGRRAVATAMVALGGAEPPIGTLGAGGADVPARIARLTRESHPPGAGLAAVAFTTALALAPVLVALTPAVAAWLDRVCPASGLLS</sequence>
<dbReference type="Proteomes" id="UP000523079">
    <property type="component" value="Unassembled WGS sequence"/>
</dbReference>
<keyword evidence="2" id="KW-0479">Metal-binding</keyword>
<dbReference type="GO" id="GO:0006508">
    <property type="term" value="P:proteolysis"/>
    <property type="evidence" value="ECO:0007669"/>
    <property type="project" value="UniProtKB-KW"/>
</dbReference>
<comment type="caution">
    <text evidence="9">The sequence shown here is derived from an EMBL/GenBank/DDBJ whole genome shotgun (WGS) entry which is preliminary data.</text>
</comment>
<evidence type="ECO:0000256" key="4">
    <source>
        <dbReference type="ARBA" id="ARBA00022833"/>
    </source>
</evidence>
<evidence type="ECO:0000256" key="7">
    <source>
        <dbReference type="SAM" id="Phobius"/>
    </source>
</evidence>
<dbReference type="RefSeq" id="WP_182558465.1">
    <property type="nucleotide sequence ID" value="NZ_JACGWT010000001.1"/>
</dbReference>
<evidence type="ECO:0000256" key="3">
    <source>
        <dbReference type="ARBA" id="ARBA00022801"/>
    </source>
</evidence>
<dbReference type="InterPro" id="IPR052173">
    <property type="entry name" value="Beta-lactam_resp_regulator"/>
</dbReference>
<keyword evidence="7" id="KW-1133">Transmembrane helix</keyword>
<keyword evidence="4 6" id="KW-0862">Zinc</keyword>
<evidence type="ECO:0000313" key="10">
    <source>
        <dbReference type="Proteomes" id="UP000523079"/>
    </source>
</evidence>
<dbReference type="Pfam" id="PF01435">
    <property type="entry name" value="Peptidase_M48"/>
    <property type="match status" value="1"/>
</dbReference>
<evidence type="ECO:0000256" key="2">
    <source>
        <dbReference type="ARBA" id="ARBA00022723"/>
    </source>
</evidence>
<reference evidence="9 10" key="1">
    <citation type="submission" date="2020-07" db="EMBL/GenBank/DDBJ databases">
        <title>Sequencing the genomes of 1000 actinobacteria strains.</title>
        <authorList>
            <person name="Klenk H.-P."/>
        </authorList>
    </citation>
    <scope>NUCLEOTIDE SEQUENCE [LARGE SCALE GENOMIC DNA]</scope>
    <source>
        <strain evidence="9 10">DSM 100723</strain>
    </source>
</reference>
<proteinExistence type="inferred from homology"/>
<gene>
    <name evidence="9" type="ORF">FHX74_000474</name>
</gene>
<evidence type="ECO:0000256" key="1">
    <source>
        <dbReference type="ARBA" id="ARBA00022670"/>
    </source>
</evidence>
<feature type="domain" description="Peptidase M48" evidence="8">
    <location>
        <begin position="158"/>
        <end position="251"/>
    </location>
</feature>
<keyword evidence="5 6" id="KW-0482">Metalloprotease</keyword>
<keyword evidence="1 6" id="KW-0645">Protease</keyword>
<comment type="similarity">
    <text evidence="6">Belongs to the peptidase M48 family.</text>
</comment>
<dbReference type="PANTHER" id="PTHR34978">
    <property type="entry name" value="POSSIBLE SENSOR-TRANSDUCER PROTEIN BLAR"/>
    <property type="match status" value="1"/>
</dbReference>
<evidence type="ECO:0000256" key="6">
    <source>
        <dbReference type="RuleBase" id="RU003983"/>
    </source>
</evidence>
<keyword evidence="3 6" id="KW-0378">Hydrolase</keyword>
<organism evidence="9 10">
    <name type="scientific">Microlunatus kandeliicorticis</name>
    <dbReference type="NCBI Taxonomy" id="1759536"/>
    <lineage>
        <taxon>Bacteria</taxon>
        <taxon>Bacillati</taxon>
        <taxon>Actinomycetota</taxon>
        <taxon>Actinomycetes</taxon>
        <taxon>Propionibacteriales</taxon>
        <taxon>Propionibacteriaceae</taxon>
        <taxon>Microlunatus</taxon>
    </lineage>
</organism>
<name>A0A7W3IPK8_9ACTN</name>
<dbReference type="AlphaFoldDB" id="A0A7W3IPK8"/>
<dbReference type="InterPro" id="IPR001915">
    <property type="entry name" value="Peptidase_M48"/>
</dbReference>
<keyword evidence="7" id="KW-0472">Membrane</keyword>
<dbReference type="PANTHER" id="PTHR34978:SF3">
    <property type="entry name" value="SLR0241 PROTEIN"/>
    <property type="match status" value="1"/>
</dbReference>
<dbReference type="Gene3D" id="3.30.2010.10">
    <property type="entry name" value="Metalloproteases ('zincins'), catalytic domain"/>
    <property type="match status" value="1"/>
</dbReference>
<keyword evidence="10" id="KW-1185">Reference proteome</keyword>
<dbReference type="CDD" id="cd07326">
    <property type="entry name" value="M56_BlaR1_MecR1_like"/>
    <property type="match status" value="1"/>
</dbReference>
<dbReference type="GO" id="GO:0046872">
    <property type="term" value="F:metal ion binding"/>
    <property type="evidence" value="ECO:0007669"/>
    <property type="project" value="UniProtKB-KW"/>
</dbReference>
<accession>A0A7W3IPK8</accession>
<comment type="cofactor">
    <cofactor evidence="6">
        <name>Zn(2+)</name>
        <dbReference type="ChEBI" id="CHEBI:29105"/>
    </cofactor>
    <text evidence="6">Binds 1 zinc ion per subunit.</text>
</comment>
<dbReference type="GO" id="GO:0004222">
    <property type="term" value="F:metalloendopeptidase activity"/>
    <property type="evidence" value="ECO:0007669"/>
    <property type="project" value="InterPro"/>
</dbReference>
<evidence type="ECO:0000313" key="9">
    <source>
        <dbReference type="EMBL" id="MBA8792880.1"/>
    </source>
</evidence>
<feature type="transmembrane region" description="Helical" evidence="7">
    <location>
        <begin position="312"/>
        <end position="340"/>
    </location>
</feature>
<feature type="transmembrane region" description="Helical" evidence="7">
    <location>
        <begin position="42"/>
        <end position="64"/>
    </location>
</feature>
<evidence type="ECO:0000259" key="8">
    <source>
        <dbReference type="Pfam" id="PF01435"/>
    </source>
</evidence>
<keyword evidence="7" id="KW-0812">Transmembrane</keyword>
<protein>
    <submittedName>
        <fullName evidence="9">Zn-dependent protease with chaperone function</fullName>
    </submittedName>
</protein>
<feature type="transmembrane region" description="Helical" evidence="7">
    <location>
        <begin position="124"/>
        <end position="148"/>
    </location>
</feature>